<protein>
    <submittedName>
        <fullName evidence="3">MarR family transcriptional regulator</fullName>
    </submittedName>
</protein>
<feature type="coiled-coil region" evidence="1">
    <location>
        <begin position="112"/>
        <end position="155"/>
    </location>
</feature>
<accession>A0A8J7Z9L4</accession>
<dbReference type="Gene3D" id="1.10.10.10">
    <property type="entry name" value="Winged helix-like DNA-binding domain superfamily/Winged helix DNA-binding domain"/>
    <property type="match status" value="1"/>
</dbReference>
<name>A0A8J7Z9L4_9CYAN</name>
<reference evidence="3" key="1">
    <citation type="submission" date="2019-12" db="EMBL/GenBank/DDBJ databases">
        <title>High-Quality draft genome sequences of three cyanobacteria isolated from the limestone walls of the Old Cathedral of Coimbra.</title>
        <authorList>
            <person name="Tiago I."/>
            <person name="Soares F."/>
            <person name="Portugal A."/>
        </authorList>
    </citation>
    <scope>NUCLEOTIDE SEQUENCE</scope>
    <source>
        <strain evidence="3">A</strain>
    </source>
</reference>
<dbReference type="EMBL" id="WVIE01000011">
    <property type="protein sequence ID" value="NDJ17940.1"/>
    <property type="molecule type" value="Genomic_DNA"/>
</dbReference>
<evidence type="ECO:0000313" key="3">
    <source>
        <dbReference type="EMBL" id="NDJ17940.1"/>
    </source>
</evidence>
<dbReference type="InterPro" id="IPR036390">
    <property type="entry name" value="WH_DNA-bd_sf"/>
</dbReference>
<keyword evidence="4" id="KW-1185">Reference proteome</keyword>
<dbReference type="AlphaFoldDB" id="A0A8J7Z9L4"/>
<proteinExistence type="predicted"/>
<organism evidence="3 4">
    <name type="scientific">Myxacorys almedinensis A</name>
    <dbReference type="NCBI Taxonomy" id="2690445"/>
    <lineage>
        <taxon>Bacteria</taxon>
        <taxon>Bacillati</taxon>
        <taxon>Cyanobacteriota</taxon>
        <taxon>Cyanophyceae</taxon>
        <taxon>Leptolyngbyales</taxon>
        <taxon>Leptolyngbyaceae</taxon>
        <taxon>Myxacorys</taxon>
        <taxon>Myxacorys almedinensis</taxon>
    </lineage>
</organism>
<dbReference type="Proteomes" id="UP000646053">
    <property type="component" value="Unassembled WGS sequence"/>
</dbReference>
<feature type="domain" description="HTH marR-type" evidence="2">
    <location>
        <begin position="35"/>
        <end position="134"/>
    </location>
</feature>
<dbReference type="Pfam" id="PF12802">
    <property type="entry name" value="MarR_2"/>
    <property type="match status" value="1"/>
</dbReference>
<dbReference type="InterPro" id="IPR000835">
    <property type="entry name" value="HTH_MarR-typ"/>
</dbReference>
<comment type="caution">
    <text evidence="3">The sequence shown here is derived from an EMBL/GenBank/DDBJ whole genome shotgun (WGS) entry which is preliminary data.</text>
</comment>
<gene>
    <name evidence="3" type="ORF">GS601_11665</name>
</gene>
<dbReference type="InterPro" id="IPR036388">
    <property type="entry name" value="WH-like_DNA-bd_sf"/>
</dbReference>
<keyword evidence="1" id="KW-0175">Coiled coil</keyword>
<dbReference type="GO" id="GO:0003700">
    <property type="term" value="F:DNA-binding transcription factor activity"/>
    <property type="evidence" value="ECO:0007669"/>
    <property type="project" value="InterPro"/>
</dbReference>
<dbReference type="SUPFAM" id="SSF46785">
    <property type="entry name" value="Winged helix' DNA-binding domain"/>
    <property type="match status" value="1"/>
</dbReference>
<dbReference type="SMART" id="SM00347">
    <property type="entry name" value="HTH_MARR"/>
    <property type="match status" value="1"/>
</dbReference>
<evidence type="ECO:0000313" key="4">
    <source>
        <dbReference type="Proteomes" id="UP000646053"/>
    </source>
</evidence>
<sequence length="155" mass="17641">MAKRVTKRTEAGRAIEDLIIEIVAAFFLLRAEGMRIEVVSPSGEGYWSVLRLLKIYGPQTVPQIARYRYVPRQSVQKLANEMLKDGVIELVNNPAHKRSKLLRLTSRGDIVFQEMSDRIAKLAETLAKQQDAAQLQNAADVVKKLHEQLREMLDQ</sequence>
<evidence type="ECO:0000259" key="2">
    <source>
        <dbReference type="SMART" id="SM00347"/>
    </source>
</evidence>
<evidence type="ECO:0000256" key="1">
    <source>
        <dbReference type="SAM" id="Coils"/>
    </source>
</evidence>
<dbReference type="RefSeq" id="WP_162423448.1">
    <property type="nucleotide sequence ID" value="NZ_WVIE01000011.1"/>
</dbReference>